<dbReference type="InterPro" id="IPR040036">
    <property type="entry name" value="CYCLOPS"/>
</dbReference>
<dbReference type="PANTHER" id="PTHR36890:SF1">
    <property type="entry name" value="PROTEIN CYCLOPS"/>
    <property type="match status" value="1"/>
</dbReference>
<comment type="caution">
    <text evidence="2">The sequence shown here is derived from an EMBL/GenBank/DDBJ whole genome shotgun (WGS) entry which is preliminary data.</text>
</comment>
<reference evidence="2" key="1">
    <citation type="journal article" date="2023" name="GigaByte">
        <title>Genome assembly of the bearded iris, Iris pallida Lam.</title>
        <authorList>
            <person name="Bruccoleri R.E."/>
            <person name="Oakeley E.J."/>
            <person name="Faust A.M.E."/>
            <person name="Altorfer M."/>
            <person name="Dessus-Babus S."/>
            <person name="Burckhardt D."/>
            <person name="Oertli M."/>
            <person name="Naumann U."/>
            <person name="Petersen F."/>
            <person name="Wong J."/>
        </authorList>
    </citation>
    <scope>NUCLEOTIDE SEQUENCE</scope>
    <source>
        <strain evidence="2">GSM-AAB239-AS_SAM_17_03QT</strain>
    </source>
</reference>
<dbReference type="AlphaFoldDB" id="A0AAX6H157"/>
<organism evidence="2 3">
    <name type="scientific">Iris pallida</name>
    <name type="common">Sweet iris</name>
    <dbReference type="NCBI Taxonomy" id="29817"/>
    <lineage>
        <taxon>Eukaryota</taxon>
        <taxon>Viridiplantae</taxon>
        <taxon>Streptophyta</taxon>
        <taxon>Embryophyta</taxon>
        <taxon>Tracheophyta</taxon>
        <taxon>Spermatophyta</taxon>
        <taxon>Magnoliopsida</taxon>
        <taxon>Liliopsida</taxon>
        <taxon>Asparagales</taxon>
        <taxon>Iridaceae</taxon>
        <taxon>Iridoideae</taxon>
        <taxon>Irideae</taxon>
        <taxon>Iris</taxon>
    </lineage>
</organism>
<proteinExistence type="predicted"/>
<gene>
    <name evidence="2" type="ORF">M6B38_334075</name>
</gene>
<dbReference type="Pfam" id="PF00501">
    <property type="entry name" value="AMP-binding"/>
    <property type="match status" value="1"/>
</dbReference>
<keyword evidence="3" id="KW-1185">Reference proteome</keyword>
<dbReference type="InterPro" id="IPR000873">
    <property type="entry name" value="AMP-dep_synth/lig_dom"/>
</dbReference>
<dbReference type="SUPFAM" id="SSF56801">
    <property type="entry name" value="Acetyl-CoA synthetase-like"/>
    <property type="match status" value="1"/>
</dbReference>
<accession>A0AAX6H157</accession>
<reference evidence="2" key="2">
    <citation type="submission" date="2023-04" db="EMBL/GenBank/DDBJ databases">
        <authorList>
            <person name="Bruccoleri R.E."/>
            <person name="Oakeley E.J."/>
            <person name="Faust A.-M."/>
            <person name="Dessus-Babus S."/>
            <person name="Altorfer M."/>
            <person name="Burckhardt D."/>
            <person name="Oertli M."/>
            <person name="Naumann U."/>
            <person name="Petersen F."/>
            <person name="Wong J."/>
        </authorList>
    </citation>
    <scope>NUCLEOTIDE SEQUENCE</scope>
    <source>
        <strain evidence="2">GSM-AAB239-AS_SAM_17_03QT</strain>
        <tissue evidence="2">Leaf</tissue>
    </source>
</reference>
<evidence type="ECO:0000313" key="3">
    <source>
        <dbReference type="Proteomes" id="UP001140949"/>
    </source>
</evidence>
<dbReference type="Proteomes" id="UP001140949">
    <property type="component" value="Unassembled WGS sequence"/>
</dbReference>
<dbReference type="GO" id="GO:0005634">
    <property type="term" value="C:nucleus"/>
    <property type="evidence" value="ECO:0007669"/>
    <property type="project" value="InterPro"/>
</dbReference>
<dbReference type="GO" id="GO:0036377">
    <property type="term" value="P:arbuscular mycorrhizal association"/>
    <property type="evidence" value="ECO:0007669"/>
    <property type="project" value="InterPro"/>
</dbReference>
<evidence type="ECO:0000313" key="2">
    <source>
        <dbReference type="EMBL" id="KAJ6834760.1"/>
    </source>
</evidence>
<protein>
    <submittedName>
        <fullName evidence="2">Long chain acyl-CoA synthetase 9, chloroplastic-like</fullName>
    </submittedName>
</protein>
<dbReference type="InterPro" id="IPR042099">
    <property type="entry name" value="ANL_N_sf"/>
</dbReference>
<dbReference type="GO" id="GO:0043565">
    <property type="term" value="F:sequence-specific DNA binding"/>
    <property type="evidence" value="ECO:0007669"/>
    <property type="project" value="InterPro"/>
</dbReference>
<evidence type="ECO:0000259" key="1">
    <source>
        <dbReference type="Pfam" id="PF00501"/>
    </source>
</evidence>
<dbReference type="EMBL" id="JANAVB010014104">
    <property type="protein sequence ID" value="KAJ6834760.1"/>
    <property type="molecule type" value="Genomic_DNA"/>
</dbReference>
<name>A0AAX6H157_IRIPA</name>
<dbReference type="PANTHER" id="PTHR36890">
    <property type="entry name" value="PROTEIN CYCLOPS"/>
    <property type="match status" value="1"/>
</dbReference>
<sequence>MMTRGNILSTCSSVMTIVPALGSKDVYLAYLPLAHVLELAAETVMAAAGCAVGYGSTLTLTDTSNKIKKGTKGDATVLGPTLMTAVPAILDCVRDGFLVLKWVGSSTHFLQGQGSEKGSMEMEGGRGFSDLLRNTSEEMFLKTMMENPIGISAPSMEILGFKNISQSFRGDSEELFTSWLTNGEARICWC</sequence>
<dbReference type="Gene3D" id="3.40.50.12780">
    <property type="entry name" value="N-terminal domain of ligase-like"/>
    <property type="match status" value="1"/>
</dbReference>
<feature type="domain" description="AMP-dependent synthetase/ligase" evidence="1">
    <location>
        <begin position="1"/>
        <end position="93"/>
    </location>
</feature>